<evidence type="ECO:0000313" key="3">
    <source>
        <dbReference type="EMBL" id="MFC4109294.1"/>
    </source>
</evidence>
<keyword evidence="1" id="KW-0560">Oxidoreductase</keyword>
<dbReference type="PANTHER" id="PTHR35176">
    <property type="entry name" value="HEME OXYGENASE HI_0854-RELATED"/>
    <property type="match status" value="1"/>
</dbReference>
<evidence type="ECO:0000259" key="2">
    <source>
        <dbReference type="Pfam" id="PF01243"/>
    </source>
</evidence>
<gene>
    <name evidence="3" type="ORF">ACFOX0_25610</name>
</gene>
<dbReference type="InterPro" id="IPR012349">
    <property type="entry name" value="Split_barrel_FMN-bd"/>
</dbReference>
<dbReference type="EMBL" id="JBHSBN010000022">
    <property type="protein sequence ID" value="MFC4109294.1"/>
    <property type="molecule type" value="Genomic_DNA"/>
</dbReference>
<comment type="caution">
    <text evidence="3">The sequence shown here is derived from an EMBL/GenBank/DDBJ whole genome shotgun (WGS) entry which is preliminary data.</text>
</comment>
<feature type="domain" description="Pyridoxamine 5'-phosphate oxidase N-terminal" evidence="2">
    <location>
        <begin position="47"/>
        <end position="149"/>
    </location>
</feature>
<evidence type="ECO:0000256" key="1">
    <source>
        <dbReference type="ARBA" id="ARBA00023002"/>
    </source>
</evidence>
<organism evidence="3 4">
    <name type="scientific">Micromonospora zhanjiangensis</name>
    <dbReference type="NCBI Taxonomy" id="1522057"/>
    <lineage>
        <taxon>Bacteria</taxon>
        <taxon>Bacillati</taxon>
        <taxon>Actinomycetota</taxon>
        <taxon>Actinomycetes</taxon>
        <taxon>Micromonosporales</taxon>
        <taxon>Micromonosporaceae</taxon>
        <taxon>Micromonospora</taxon>
    </lineage>
</organism>
<name>A0ABV8KT39_9ACTN</name>
<dbReference type="Proteomes" id="UP001595868">
    <property type="component" value="Unassembled WGS sequence"/>
</dbReference>
<dbReference type="InterPro" id="IPR052019">
    <property type="entry name" value="F420H2_bilvrd_red/Heme_oxyg"/>
</dbReference>
<sequence>MDTEEIWLAEVQERSFHRAGAATTSSFPVANRMTGAQLARHLSPGGYGVLATTRADGRPHAAPTSLVRHDRAIWLPSVAGAVRLANLAVNPWASLVVMRGDGPEHVMALLEGPTTVVDAATDDAAAAARRYGREPSWATAWIRLTPRKILSYAGAEALLP</sequence>
<dbReference type="InterPro" id="IPR011576">
    <property type="entry name" value="Pyridox_Oxase_N"/>
</dbReference>
<reference evidence="4" key="1">
    <citation type="journal article" date="2019" name="Int. J. Syst. Evol. Microbiol.">
        <title>The Global Catalogue of Microorganisms (GCM) 10K type strain sequencing project: providing services to taxonomists for standard genome sequencing and annotation.</title>
        <authorList>
            <consortium name="The Broad Institute Genomics Platform"/>
            <consortium name="The Broad Institute Genome Sequencing Center for Infectious Disease"/>
            <person name="Wu L."/>
            <person name="Ma J."/>
        </authorList>
    </citation>
    <scope>NUCLEOTIDE SEQUENCE [LARGE SCALE GENOMIC DNA]</scope>
    <source>
        <strain evidence="4">2902at01</strain>
    </source>
</reference>
<dbReference type="RefSeq" id="WP_377550503.1">
    <property type="nucleotide sequence ID" value="NZ_JBHSBN010000022.1"/>
</dbReference>
<accession>A0ABV8KT39</accession>
<dbReference type="SUPFAM" id="SSF50475">
    <property type="entry name" value="FMN-binding split barrel"/>
    <property type="match status" value="1"/>
</dbReference>
<keyword evidence="4" id="KW-1185">Reference proteome</keyword>
<proteinExistence type="predicted"/>
<dbReference type="Pfam" id="PF01243">
    <property type="entry name" value="PNPOx_N"/>
    <property type="match status" value="1"/>
</dbReference>
<protein>
    <submittedName>
        <fullName evidence="3">Pyridoxamine 5'-phosphate oxidase family protein</fullName>
    </submittedName>
</protein>
<evidence type="ECO:0000313" key="4">
    <source>
        <dbReference type="Proteomes" id="UP001595868"/>
    </source>
</evidence>
<dbReference type="PANTHER" id="PTHR35176:SF6">
    <property type="entry name" value="HEME OXYGENASE HI_0854-RELATED"/>
    <property type="match status" value="1"/>
</dbReference>
<dbReference type="Gene3D" id="2.30.110.10">
    <property type="entry name" value="Electron Transport, Fmn-binding Protein, Chain A"/>
    <property type="match status" value="1"/>
</dbReference>